<gene>
    <name evidence="6" type="ordered locus">AMIS_24090</name>
</gene>
<evidence type="ECO:0000256" key="4">
    <source>
        <dbReference type="ARBA" id="ARBA00047715"/>
    </source>
</evidence>
<dbReference type="EMBL" id="AP012319">
    <property type="protein sequence ID" value="BAL87629.1"/>
    <property type="molecule type" value="Genomic_DNA"/>
</dbReference>
<dbReference type="AlphaFoldDB" id="I0H3P2"/>
<accession>I0H3P2</accession>
<dbReference type="KEGG" id="ams:AMIS_24090"/>
<dbReference type="PANTHER" id="PTHR13693">
    <property type="entry name" value="CLASS II AMINOTRANSFERASE/8-AMINO-7-OXONONANOATE SYNTHASE"/>
    <property type="match status" value="1"/>
</dbReference>
<dbReference type="GO" id="GO:0008710">
    <property type="term" value="F:8-amino-7-oxononanoate synthase activity"/>
    <property type="evidence" value="ECO:0007669"/>
    <property type="project" value="UniProtKB-EC"/>
</dbReference>
<dbReference type="Pfam" id="PF00155">
    <property type="entry name" value="Aminotran_1_2"/>
    <property type="match status" value="1"/>
</dbReference>
<dbReference type="InterPro" id="IPR015424">
    <property type="entry name" value="PyrdxlP-dep_Trfase"/>
</dbReference>
<dbReference type="PATRIC" id="fig|512565.3.peg.2407"/>
<dbReference type="GO" id="GO:0030170">
    <property type="term" value="F:pyridoxal phosphate binding"/>
    <property type="evidence" value="ECO:0007669"/>
    <property type="project" value="InterPro"/>
</dbReference>
<feature type="domain" description="Aminotransferase class I/classII large" evidence="5">
    <location>
        <begin position="46"/>
        <end position="382"/>
    </location>
</feature>
<dbReference type="SUPFAM" id="SSF53383">
    <property type="entry name" value="PLP-dependent transferases"/>
    <property type="match status" value="1"/>
</dbReference>
<dbReference type="PANTHER" id="PTHR13693:SF3">
    <property type="entry name" value="LD36009P"/>
    <property type="match status" value="1"/>
</dbReference>
<comment type="catalytic activity">
    <reaction evidence="4">
        <text>6-carboxyhexanoyl-[ACP] + L-alanine + H(+) = (8S)-8-amino-7-oxononanoate + holo-[ACP] + CO2</text>
        <dbReference type="Rhea" id="RHEA:42288"/>
        <dbReference type="Rhea" id="RHEA-COMP:9685"/>
        <dbReference type="Rhea" id="RHEA-COMP:9955"/>
        <dbReference type="ChEBI" id="CHEBI:15378"/>
        <dbReference type="ChEBI" id="CHEBI:16526"/>
        <dbReference type="ChEBI" id="CHEBI:57972"/>
        <dbReference type="ChEBI" id="CHEBI:64479"/>
        <dbReference type="ChEBI" id="CHEBI:78846"/>
        <dbReference type="ChEBI" id="CHEBI:149468"/>
        <dbReference type="EC" id="2.3.1.47"/>
    </reaction>
</comment>
<dbReference type="Proteomes" id="UP000007882">
    <property type="component" value="Chromosome"/>
</dbReference>
<sequence length="405" mass="42698">MVIDPFDRGGLQDAEAVLRAHGVDAYFRAVQGWTADGCAIIDGREVVLAGSNDYLGLSRHPRVIEAAAEALARYGASVSGSRPLNGTIDLHERLEERIAAFLGQESAAVATTGFQANLALAAAMGPGDVAFSDARNHASLIDGLRLGGGTVRSYRHTDLGHLRRRLDAATEPGGRLIVTDGVFSMEGDVAPLRDLRELADEYGAKLIVDSAHDLGVLGQRGAGLHEATGLEDRVDLITATFSKALGSTGGVIAGPAANVRRLRYNARALVFSAGLPPASAAAALAALDVLIAEPHRRERLHELSRLLHDGLRALGFDTRPSTTPIVPVSFPDMAAAGAFWAGLCDAGVVVNLVGPPATTRAMLRVTLTAAHDAGHAERVINAFATTADRLRTPRAPHPDHRFESW</sequence>
<evidence type="ECO:0000256" key="1">
    <source>
        <dbReference type="ARBA" id="ARBA00001933"/>
    </source>
</evidence>
<dbReference type="InterPro" id="IPR015422">
    <property type="entry name" value="PyrdxlP-dep_Trfase_small"/>
</dbReference>
<evidence type="ECO:0000259" key="5">
    <source>
        <dbReference type="Pfam" id="PF00155"/>
    </source>
</evidence>
<reference evidence="6 7" key="1">
    <citation type="submission" date="2012-02" db="EMBL/GenBank/DDBJ databases">
        <title>Complete genome sequence of Actinoplanes missouriensis 431 (= NBRC 102363).</title>
        <authorList>
            <person name="Ohnishi Y."/>
            <person name="Ishikawa J."/>
            <person name="Sekine M."/>
            <person name="Hosoyama A."/>
            <person name="Harada T."/>
            <person name="Narita H."/>
            <person name="Hata T."/>
            <person name="Konno Y."/>
            <person name="Tutikane K."/>
            <person name="Fujita N."/>
            <person name="Horinouchi S."/>
            <person name="Hayakawa M."/>
        </authorList>
    </citation>
    <scope>NUCLEOTIDE SEQUENCE [LARGE SCALE GENOMIC DNA]</scope>
    <source>
        <strain evidence="7">ATCC 14538 / DSM 43046 / CBS 188.64 / JCM 3121 / NBRC 102363 / NCIMB 12654 / NRRL B-3342 / UNCC 431</strain>
    </source>
</reference>
<dbReference type="STRING" id="512565.AMIS_24090"/>
<protein>
    <recommendedName>
        <fullName evidence="2">8-amino-7-oxononanoate synthase</fullName>
        <ecNumber evidence="2">2.3.1.47</ecNumber>
    </recommendedName>
</protein>
<evidence type="ECO:0000256" key="2">
    <source>
        <dbReference type="ARBA" id="ARBA00013187"/>
    </source>
</evidence>
<evidence type="ECO:0000313" key="6">
    <source>
        <dbReference type="EMBL" id="BAL87629.1"/>
    </source>
</evidence>
<dbReference type="EC" id="2.3.1.47" evidence="2"/>
<dbReference type="RefSeq" id="WP_014442524.1">
    <property type="nucleotide sequence ID" value="NC_017093.1"/>
</dbReference>
<comment type="cofactor">
    <cofactor evidence="1">
        <name>pyridoxal 5'-phosphate</name>
        <dbReference type="ChEBI" id="CHEBI:597326"/>
    </cofactor>
</comment>
<proteinExistence type="predicted"/>
<dbReference type="Gene3D" id="3.90.1150.10">
    <property type="entry name" value="Aspartate Aminotransferase, domain 1"/>
    <property type="match status" value="1"/>
</dbReference>
<dbReference type="InterPro" id="IPR015421">
    <property type="entry name" value="PyrdxlP-dep_Trfase_major"/>
</dbReference>
<keyword evidence="6" id="KW-0032">Aminotransferase</keyword>
<evidence type="ECO:0000256" key="3">
    <source>
        <dbReference type="ARBA" id="ARBA00022679"/>
    </source>
</evidence>
<dbReference type="InterPro" id="IPR050087">
    <property type="entry name" value="AON_synthase_class-II"/>
</dbReference>
<dbReference type="InterPro" id="IPR004839">
    <property type="entry name" value="Aminotransferase_I/II_large"/>
</dbReference>
<keyword evidence="7" id="KW-1185">Reference proteome</keyword>
<dbReference type="GO" id="GO:0008483">
    <property type="term" value="F:transaminase activity"/>
    <property type="evidence" value="ECO:0007669"/>
    <property type="project" value="UniProtKB-KW"/>
</dbReference>
<dbReference type="HOGENOM" id="CLU_015846_11_3_11"/>
<evidence type="ECO:0000313" key="7">
    <source>
        <dbReference type="Proteomes" id="UP000007882"/>
    </source>
</evidence>
<dbReference type="Gene3D" id="3.40.640.10">
    <property type="entry name" value="Type I PLP-dependent aspartate aminotransferase-like (Major domain)"/>
    <property type="match status" value="1"/>
</dbReference>
<dbReference type="OrthoDB" id="9807157at2"/>
<name>I0H3P2_ACTM4</name>
<keyword evidence="3 6" id="KW-0808">Transferase</keyword>
<dbReference type="eggNOG" id="COG0156">
    <property type="taxonomic scope" value="Bacteria"/>
</dbReference>
<organism evidence="6 7">
    <name type="scientific">Actinoplanes missouriensis (strain ATCC 14538 / DSM 43046 / CBS 188.64 / JCM 3121 / NBRC 102363 / NCIMB 12654 / NRRL B-3342 / UNCC 431)</name>
    <dbReference type="NCBI Taxonomy" id="512565"/>
    <lineage>
        <taxon>Bacteria</taxon>
        <taxon>Bacillati</taxon>
        <taxon>Actinomycetota</taxon>
        <taxon>Actinomycetes</taxon>
        <taxon>Micromonosporales</taxon>
        <taxon>Micromonosporaceae</taxon>
        <taxon>Actinoplanes</taxon>
    </lineage>
</organism>